<keyword evidence="2" id="KW-0614">Plasmid</keyword>
<keyword evidence="1" id="KW-1133">Transmembrane helix</keyword>
<dbReference type="InterPro" id="IPR036388">
    <property type="entry name" value="WH-like_DNA-bd_sf"/>
</dbReference>
<evidence type="ECO:0000256" key="1">
    <source>
        <dbReference type="SAM" id="Phobius"/>
    </source>
</evidence>
<dbReference type="GO" id="GO:0006355">
    <property type="term" value="P:regulation of DNA-templated transcription"/>
    <property type="evidence" value="ECO:0007669"/>
    <property type="project" value="InterPro"/>
</dbReference>
<protein>
    <recommendedName>
        <fullName evidence="3">RNA polymerase sigma factor 70 region 4 type 2 domain-containing protein</fullName>
    </recommendedName>
</protein>
<keyword evidence="1" id="KW-0472">Membrane</keyword>
<evidence type="ECO:0000313" key="2">
    <source>
        <dbReference type="EMBL" id="ABR67054.1"/>
    </source>
</evidence>
<feature type="transmembrane region" description="Helical" evidence="1">
    <location>
        <begin position="259"/>
        <end position="279"/>
    </location>
</feature>
<dbReference type="SUPFAM" id="SSF46894">
    <property type="entry name" value="C-terminal effector domain of the bipartite response regulators"/>
    <property type="match status" value="1"/>
</dbReference>
<dbReference type="EMBL" id="EF495212">
    <property type="protein sequence ID" value="ABR67054.1"/>
    <property type="molecule type" value="Genomic_DNA"/>
</dbReference>
<dbReference type="Gene3D" id="1.10.10.10">
    <property type="entry name" value="Winged helix-like DNA-binding domain superfamily/Winged helix DNA-binding domain"/>
    <property type="match status" value="1"/>
</dbReference>
<sequence length="314" mass="34878">MKDRLTPAEHSLVREYFWTLGFKTIKKQLRTGELAQASASIGRPIEWKFDDQRLLRESEELRDELAAEVLLKADKIFFGNVNNWNPEKGAALPTYFIGACKQAFKGAYRAWAAARDRQWFTTYETAAAPWLDPNYARSFTDQVEISETVAQVFDLALPSQKPVLGLLYQGYSQVDAAKALGLTPKTVERRMHQLRKKVLLAVGAGKITPPAGFTSVPSPDQFSGPVMVWSMKYRRDPSWLGVIDRALDDQDRTARLQTLIITIACCVLLIAAPLAAVLALLGGNIVLSVSLGSIPLVVWAGNKARKLFRKGLNS</sequence>
<keyword evidence="1" id="KW-0812">Transmembrane</keyword>
<dbReference type="GO" id="GO:0003677">
    <property type="term" value="F:DNA binding"/>
    <property type="evidence" value="ECO:0007669"/>
    <property type="project" value="InterPro"/>
</dbReference>
<reference evidence="2" key="1">
    <citation type="journal article" date="2008" name="Plasmid">
        <title>Comparative analysis of eight Arthrobacter plasmids.</title>
        <authorList>
            <person name="Jerke K."/>
            <person name="Nakatsu C.H."/>
            <person name="Beasley F."/>
            <person name="Konopka A."/>
        </authorList>
    </citation>
    <scope>NUCLEOTIDE SEQUENCE</scope>
    <source>
        <strain evidence="2">Chr15</strain>
        <plasmid evidence="2">pChr15</plasmid>
    </source>
</reference>
<accession>A6YFP3</accession>
<evidence type="ECO:0008006" key="3">
    <source>
        <dbReference type="Google" id="ProtNLM"/>
    </source>
</evidence>
<dbReference type="AlphaFoldDB" id="A6YFP3"/>
<name>A6YFP3_9MICC</name>
<proteinExistence type="predicted"/>
<dbReference type="InterPro" id="IPR016032">
    <property type="entry name" value="Sig_transdc_resp-reg_C-effctor"/>
</dbReference>
<organism evidence="2">
    <name type="scientific">Arthrobacter sp. Chr15</name>
    <dbReference type="NCBI Taxonomy" id="447032"/>
    <lineage>
        <taxon>Bacteria</taxon>
        <taxon>Bacillati</taxon>
        <taxon>Actinomycetota</taxon>
        <taxon>Actinomycetes</taxon>
        <taxon>Micrococcales</taxon>
        <taxon>Micrococcaceae</taxon>
        <taxon>Arthrobacter</taxon>
    </lineage>
</organism>
<feature type="transmembrane region" description="Helical" evidence="1">
    <location>
        <begin position="285"/>
        <end position="302"/>
    </location>
</feature>
<geneLocation type="plasmid" evidence="2">
    <name>pChr15</name>
</geneLocation>